<evidence type="ECO:0000259" key="1">
    <source>
        <dbReference type="PROSITE" id="PS51657"/>
    </source>
</evidence>
<accession>A0A218MK52</accession>
<reference evidence="2" key="1">
    <citation type="submission" date="2017-05" db="EMBL/GenBank/DDBJ databases">
        <title>Characterization of complete genome of Euonymus yellow vein virus, a distinct species of Potexvirus (Alphaflexiviridae) isolated from Euonymus bungeanus in Liaoning, North China.</title>
        <authorList>
            <person name="Yang C."/>
            <person name="Han T."/>
        </authorList>
    </citation>
    <scope>NUCLEOTIDE SEQUENCE [LARGE SCALE GENOMIC DNA]</scope>
    <source>
        <strain evidence="2">LNsyA</strain>
    </source>
</reference>
<dbReference type="OrthoDB" id="16070at10239"/>
<dbReference type="InterPro" id="IPR027351">
    <property type="entry name" value="(+)RNA_virus_helicase_core_dom"/>
</dbReference>
<dbReference type="EMBL" id="MF078061">
    <property type="protein sequence ID" value="ASE06181.1"/>
    <property type="molecule type" value="Genomic_RNA"/>
</dbReference>
<name>A0A218MK52_9VIRU</name>
<keyword evidence="3" id="KW-1185">Reference proteome</keyword>
<feature type="domain" description="(+)RNA virus helicase C-terminal" evidence="1">
    <location>
        <begin position="1"/>
        <end position="237"/>
    </location>
</feature>
<dbReference type="GO" id="GO:0005524">
    <property type="term" value="F:ATP binding"/>
    <property type="evidence" value="ECO:0007669"/>
    <property type="project" value="InterPro"/>
</dbReference>
<proteinExistence type="predicted"/>
<dbReference type="GeneID" id="33349967"/>
<evidence type="ECO:0000313" key="2">
    <source>
        <dbReference type="EMBL" id="ASE06181.1"/>
    </source>
</evidence>
<dbReference type="KEGG" id="vg:33349967"/>
<dbReference type="RefSeq" id="YP_009389420.1">
    <property type="nucleotide sequence ID" value="NC_035190.1"/>
</dbReference>
<organism evidence="2">
    <name type="scientific">Euonymus yellow vein virus</name>
    <dbReference type="NCBI Taxonomy" id="2013968"/>
    <lineage>
        <taxon>Viruses</taxon>
        <taxon>Riboviria</taxon>
        <taxon>Orthornavirae</taxon>
        <taxon>Kitrinoviricota</taxon>
        <taxon>Alsuviricetes</taxon>
        <taxon>Tymovirales</taxon>
        <taxon>Alphaflexiviridae</taxon>
        <taxon>Potexvirus</taxon>
        <taxon>Potexvirus flavivenae</taxon>
    </lineage>
</organism>
<dbReference type="Proteomes" id="UP000202617">
    <property type="component" value="Segment"/>
</dbReference>
<dbReference type="PROSITE" id="PS51657">
    <property type="entry name" value="PSRV_HELICASE"/>
    <property type="match status" value="1"/>
</dbReference>
<evidence type="ECO:0000313" key="3">
    <source>
        <dbReference type="Proteomes" id="UP000202617"/>
    </source>
</evidence>
<protein>
    <submittedName>
        <fullName evidence="2">TGB 1 protein</fullName>
    </submittedName>
</protein>
<sequence>MEVLTRLLNENRFLRTLEPISKPLVIHACAGAGKSTIIRSVLNSVPGARAYTFGKADKKNLSGQFIESACCHPKPEASFRILDEYLVSDDGEEYDAVFCDPLQVKGTARRPHFICTTSQRFGWHTADLLRKLGIELNSSKEDLVLIQPLFEGEPEGVILAWEPEVCALLDDHLVEFKKPSEVIGETFDCVSVITESLIDNVDFESLYVALSRHCEKLVVLSADPRDLLLISDASHSA</sequence>
<dbReference type="Pfam" id="PF01443">
    <property type="entry name" value="Viral_helicase1"/>
    <property type="match status" value="1"/>
</dbReference>